<dbReference type="Pfam" id="PF02634">
    <property type="entry name" value="FdhD-NarQ"/>
    <property type="match status" value="1"/>
</dbReference>
<dbReference type="RefSeq" id="WP_161072698.1">
    <property type="nucleotide sequence ID" value="NZ_WWCU01000013.1"/>
</dbReference>
<feature type="region of interest" description="Disordered" evidence="4">
    <location>
        <begin position="1"/>
        <end position="38"/>
    </location>
</feature>
<dbReference type="InterPro" id="IPR003786">
    <property type="entry name" value="FdhD"/>
</dbReference>
<dbReference type="PANTHER" id="PTHR30592">
    <property type="entry name" value="FORMATE DEHYDROGENASE"/>
    <property type="match status" value="1"/>
</dbReference>
<feature type="active site" description="Cysteine persulfide intermediate" evidence="3">
    <location>
        <position position="123"/>
    </location>
</feature>
<dbReference type="HAMAP" id="MF_00187">
    <property type="entry name" value="FdhD"/>
    <property type="match status" value="1"/>
</dbReference>
<keyword evidence="6" id="KW-1185">Reference proteome</keyword>
<dbReference type="PANTHER" id="PTHR30592:SF1">
    <property type="entry name" value="SULFUR CARRIER PROTEIN FDHD"/>
    <property type="match status" value="1"/>
</dbReference>
<keyword evidence="5" id="KW-0808">Transferase</keyword>
<evidence type="ECO:0000256" key="3">
    <source>
        <dbReference type="HAMAP-Rule" id="MF_00187"/>
    </source>
</evidence>
<organism evidence="5 6">
    <name type="scientific">Pseudoduganella aquatica</name>
    <dbReference type="NCBI Taxonomy" id="2660641"/>
    <lineage>
        <taxon>Bacteria</taxon>
        <taxon>Pseudomonadati</taxon>
        <taxon>Pseudomonadota</taxon>
        <taxon>Betaproteobacteria</taxon>
        <taxon>Burkholderiales</taxon>
        <taxon>Oxalobacteraceae</taxon>
        <taxon>Telluria group</taxon>
        <taxon>Pseudoduganella</taxon>
    </lineage>
</organism>
<evidence type="ECO:0000256" key="4">
    <source>
        <dbReference type="SAM" id="MobiDB-lite"/>
    </source>
</evidence>
<accession>A0A7X4HBU6</accession>
<comment type="similarity">
    <text evidence="3">Belongs to the FdhD family.</text>
</comment>
<name>A0A7X4HBU6_9BURK</name>
<keyword evidence="1 3" id="KW-0963">Cytoplasm</keyword>
<comment type="subcellular location">
    <subcellularLocation>
        <location evidence="3">Cytoplasm</location>
    </subcellularLocation>
</comment>
<evidence type="ECO:0000256" key="1">
    <source>
        <dbReference type="ARBA" id="ARBA00022490"/>
    </source>
</evidence>
<proteinExistence type="inferred from homology"/>
<dbReference type="SUPFAM" id="SSF53927">
    <property type="entry name" value="Cytidine deaminase-like"/>
    <property type="match status" value="1"/>
</dbReference>
<evidence type="ECO:0000313" key="5">
    <source>
        <dbReference type="EMBL" id="MYN08376.1"/>
    </source>
</evidence>
<gene>
    <name evidence="3 5" type="primary">fdhD</name>
    <name evidence="5" type="ORF">GTP77_13630</name>
</gene>
<evidence type="ECO:0000256" key="2">
    <source>
        <dbReference type="ARBA" id="ARBA00023150"/>
    </source>
</evidence>
<dbReference type="GO" id="GO:0006777">
    <property type="term" value="P:Mo-molybdopterin cofactor biosynthetic process"/>
    <property type="evidence" value="ECO:0007669"/>
    <property type="project" value="UniProtKB-UniRule"/>
</dbReference>
<dbReference type="GO" id="GO:0005737">
    <property type="term" value="C:cytoplasm"/>
    <property type="evidence" value="ECO:0007669"/>
    <property type="project" value="UniProtKB-SubCell"/>
</dbReference>
<comment type="caution">
    <text evidence="3">Lacks conserved residue(s) required for the propagation of feature annotation.</text>
</comment>
<reference evidence="5 6" key="1">
    <citation type="submission" date="2019-12" db="EMBL/GenBank/DDBJ databases">
        <title>Novel species isolated from a subtropical stream in China.</title>
        <authorList>
            <person name="Lu H."/>
        </authorList>
    </citation>
    <scope>NUCLEOTIDE SEQUENCE [LARGE SCALE GENOMIC DNA]</scope>
    <source>
        <strain evidence="5 6">FT127W</strain>
    </source>
</reference>
<dbReference type="InterPro" id="IPR016193">
    <property type="entry name" value="Cytidine_deaminase-like"/>
</dbReference>
<dbReference type="GO" id="GO:0097163">
    <property type="term" value="F:sulfur carrier activity"/>
    <property type="evidence" value="ECO:0007669"/>
    <property type="project" value="UniProtKB-UniRule"/>
</dbReference>
<comment type="function">
    <text evidence="3">Required for formate dehydrogenase (FDH) activity. Acts as a sulfur carrier protein that transfers sulfur from IscS to the molybdenum cofactor prior to its insertion into FDH.</text>
</comment>
<keyword evidence="2 3" id="KW-0501">Molybdenum cofactor biosynthesis</keyword>
<dbReference type="Gene3D" id="3.40.140.10">
    <property type="entry name" value="Cytidine Deaminase, domain 2"/>
    <property type="match status" value="1"/>
</dbReference>
<dbReference type="PIRSF" id="PIRSF015626">
    <property type="entry name" value="FdhD"/>
    <property type="match status" value="1"/>
</dbReference>
<comment type="caution">
    <text evidence="5">The sequence shown here is derived from an EMBL/GenBank/DDBJ whole genome shotgun (WGS) entry which is preliminary data.</text>
</comment>
<dbReference type="AlphaFoldDB" id="A0A7X4HBU6"/>
<evidence type="ECO:0000313" key="6">
    <source>
        <dbReference type="Proteomes" id="UP000450676"/>
    </source>
</evidence>
<dbReference type="Gene3D" id="3.10.20.10">
    <property type="match status" value="1"/>
</dbReference>
<dbReference type="NCBIfam" id="TIGR00129">
    <property type="entry name" value="fdhD_narQ"/>
    <property type="match status" value="1"/>
</dbReference>
<protein>
    <recommendedName>
        <fullName evidence="3">Sulfur carrier protein FdhD</fullName>
    </recommendedName>
</protein>
<dbReference type="GO" id="GO:0016783">
    <property type="term" value="F:sulfurtransferase activity"/>
    <property type="evidence" value="ECO:0007669"/>
    <property type="project" value="InterPro"/>
</dbReference>
<dbReference type="Proteomes" id="UP000450676">
    <property type="component" value="Unassembled WGS sequence"/>
</dbReference>
<sequence length="279" mass="29123">MLTETSPGAATATAAESGCEARPVLRRRAGSSGPGTDSVAQEAPVALVINGISYAVMMATPASLEEFAAGFVLTEGVVGARSDIYEIEVQRHGAGYEVALEVAQQCFMQMKEKRRAMAGRSGCGVCGIESLAMLDLAPEQVAAPWLGRDVAPAVAAAARELGRHQALMRATGGVHAAAWCAPDGGIVHVCEDVGRHNALDKLIGRLALQGADMREGFVFMSSRASYELARKATRMGIPMLATISAPSSLAIDIAGQAGLKLVSFCRQDGCVEYTLLDTV</sequence>
<dbReference type="EMBL" id="WWCU01000013">
    <property type="protein sequence ID" value="MYN08376.1"/>
    <property type="molecule type" value="Genomic_DNA"/>
</dbReference>